<evidence type="ECO:0000256" key="2">
    <source>
        <dbReference type="ARBA" id="ARBA00022737"/>
    </source>
</evidence>
<evidence type="ECO:0000256" key="3">
    <source>
        <dbReference type="ARBA" id="ARBA00022837"/>
    </source>
</evidence>
<dbReference type="InterPro" id="IPR028846">
    <property type="entry name" value="Recoverin"/>
</dbReference>
<organism evidence="5 6">
    <name type="scientific">Littorina saxatilis</name>
    <dbReference type="NCBI Taxonomy" id="31220"/>
    <lineage>
        <taxon>Eukaryota</taxon>
        <taxon>Metazoa</taxon>
        <taxon>Spiralia</taxon>
        <taxon>Lophotrochozoa</taxon>
        <taxon>Mollusca</taxon>
        <taxon>Gastropoda</taxon>
        <taxon>Caenogastropoda</taxon>
        <taxon>Littorinimorpha</taxon>
        <taxon>Littorinoidea</taxon>
        <taxon>Littorinidae</taxon>
        <taxon>Littorina</taxon>
    </lineage>
</organism>
<dbReference type="CDD" id="cd00051">
    <property type="entry name" value="EFh"/>
    <property type="match status" value="1"/>
</dbReference>
<feature type="domain" description="EF-hand" evidence="4">
    <location>
        <begin position="95"/>
        <end position="130"/>
    </location>
</feature>
<evidence type="ECO:0000259" key="4">
    <source>
        <dbReference type="PROSITE" id="PS50222"/>
    </source>
</evidence>
<dbReference type="EMBL" id="JBAMIC010000003">
    <property type="protein sequence ID" value="KAK7110461.1"/>
    <property type="molecule type" value="Genomic_DNA"/>
</dbReference>
<dbReference type="PROSITE" id="PS50222">
    <property type="entry name" value="EF_HAND_2"/>
    <property type="match status" value="1"/>
</dbReference>
<proteinExistence type="predicted"/>
<dbReference type="Pfam" id="PF13499">
    <property type="entry name" value="EF-hand_7"/>
    <property type="match status" value="1"/>
</dbReference>
<dbReference type="Proteomes" id="UP001374579">
    <property type="component" value="Unassembled WGS sequence"/>
</dbReference>
<dbReference type="SMART" id="SM00054">
    <property type="entry name" value="EFh"/>
    <property type="match status" value="2"/>
</dbReference>
<name>A0AAN9GJN3_9CAEN</name>
<dbReference type="InterPro" id="IPR018247">
    <property type="entry name" value="EF_Hand_1_Ca_BS"/>
</dbReference>
<keyword evidence="1" id="KW-0479">Metal-binding</keyword>
<dbReference type="PANTHER" id="PTHR23055">
    <property type="entry name" value="CALCIUM BINDING PROTEINS"/>
    <property type="match status" value="1"/>
</dbReference>
<reference evidence="5 6" key="1">
    <citation type="submission" date="2024-02" db="EMBL/GenBank/DDBJ databases">
        <title>Chromosome-scale genome assembly of the rough periwinkle Littorina saxatilis.</title>
        <authorList>
            <person name="De Jode A."/>
            <person name="Faria R."/>
            <person name="Formenti G."/>
            <person name="Sims Y."/>
            <person name="Smith T.P."/>
            <person name="Tracey A."/>
            <person name="Wood J.M.D."/>
            <person name="Zagrodzka Z.B."/>
            <person name="Johannesson K."/>
            <person name="Butlin R.K."/>
            <person name="Leder E.H."/>
        </authorList>
    </citation>
    <scope>NUCLEOTIDE SEQUENCE [LARGE SCALE GENOMIC DNA]</scope>
    <source>
        <strain evidence="5">Snail1</strain>
        <tissue evidence="5">Muscle</tissue>
    </source>
</reference>
<dbReference type="InterPro" id="IPR011992">
    <property type="entry name" value="EF-hand-dom_pair"/>
</dbReference>
<evidence type="ECO:0000313" key="5">
    <source>
        <dbReference type="EMBL" id="KAK7110461.1"/>
    </source>
</evidence>
<sequence>MGSNRAQLEKKVAELTNKTKLNKQVVQSLVEHYQQKCKDKGLDRDTVRDDLMNQFDMLDDFLLDRIFRTFDISANTQHLKLDDYVMGMATFLTGNLEDKMRFCFNVYDLNGDGYITREEMFQFLKNSMVTKSHDADQDDADEGIKELTELALKKLDQDDHDGRVSFKDFQAAVFGDKLLLESLGQCLPDEKARCRYLKMLGDPDMNHQPTTITAKNR</sequence>
<dbReference type="GO" id="GO:0005509">
    <property type="term" value="F:calcium ion binding"/>
    <property type="evidence" value="ECO:0007669"/>
    <property type="project" value="InterPro"/>
</dbReference>
<evidence type="ECO:0000313" key="6">
    <source>
        <dbReference type="Proteomes" id="UP001374579"/>
    </source>
</evidence>
<accession>A0AAN9GJN3</accession>
<gene>
    <name evidence="5" type="ORF">V1264_014330</name>
</gene>
<keyword evidence="2" id="KW-0677">Repeat</keyword>
<dbReference type="InterPro" id="IPR002048">
    <property type="entry name" value="EF_hand_dom"/>
</dbReference>
<dbReference type="SUPFAM" id="SSF47473">
    <property type="entry name" value="EF-hand"/>
    <property type="match status" value="1"/>
</dbReference>
<dbReference type="PROSITE" id="PS00018">
    <property type="entry name" value="EF_HAND_1"/>
    <property type="match status" value="1"/>
</dbReference>
<dbReference type="PANTHER" id="PTHR23055:SF60">
    <property type="entry name" value="CALAXIN"/>
    <property type="match status" value="1"/>
</dbReference>
<comment type="caution">
    <text evidence="5">The sequence shown here is derived from an EMBL/GenBank/DDBJ whole genome shotgun (WGS) entry which is preliminary data.</text>
</comment>
<keyword evidence="6" id="KW-1185">Reference proteome</keyword>
<evidence type="ECO:0000256" key="1">
    <source>
        <dbReference type="ARBA" id="ARBA00022723"/>
    </source>
</evidence>
<dbReference type="AlphaFoldDB" id="A0AAN9GJN3"/>
<dbReference type="Gene3D" id="1.10.238.10">
    <property type="entry name" value="EF-hand"/>
    <property type="match status" value="1"/>
</dbReference>
<keyword evidence="3" id="KW-0106">Calcium</keyword>
<protein>
    <recommendedName>
        <fullName evidence="4">EF-hand domain-containing protein</fullName>
    </recommendedName>
</protein>